<keyword evidence="6" id="KW-0175">Coiled coil</keyword>
<keyword evidence="4" id="KW-0812">Transmembrane</keyword>
<keyword evidence="5" id="KW-1133">Transmembrane helix</keyword>
<dbReference type="GO" id="GO:0005737">
    <property type="term" value="C:cytoplasm"/>
    <property type="evidence" value="ECO:0007669"/>
    <property type="project" value="UniProtKB-SubCell"/>
</dbReference>
<dbReference type="GO" id="GO:0016020">
    <property type="term" value="C:membrane"/>
    <property type="evidence" value="ECO:0007669"/>
    <property type="project" value="UniProtKB-SubCell"/>
</dbReference>
<evidence type="ECO:0000256" key="3">
    <source>
        <dbReference type="ARBA" id="ARBA00022490"/>
    </source>
</evidence>
<dbReference type="PANTHER" id="PTHR15352">
    <property type="entry name" value="LYMPHOID-RESTRICTED MEMBRANE PROTEIN, JAW1"/>
    <property type="match status" value="1"/>
</dbReference>
<protein>
    <submittedName>
        <fullName evidence="8">Uncharacterized protein</fullName>
    </submittedName>
</protein>
<evidence type="ECO:0000313" key="9">
    <source>
        <dbReference type="Proteomes" id="UP001152795"/>
    </source>
</evidence>
<dbReference type="PANTHER" id="PTHR15352:SF1">
    <property type="entry name" value="KASH5-LIKE COILED-COIL DOMAIN-CONTAINING PROTEIN"/>
    <property type="match status" value="1"/>
</dbReference>
<evidence type="ECO:0000256" key="1">
    <source>
        <dbReference type="ARBA" id="ARBA00004167"/>
    </source>
</evidence>
<evidence type="ECO:0000256" key="5">
    <source>
        <dbReference type="ARBA" id="ARBA00022989"/>
    </source>
</evidence>
<keyword evidence="7" id="KW-0472">Membrane</keyword>
<evidence type="ECO:0000256" key="7">
    <source>
        <dbReference type="ARBA" id="ARBA00023136"/>
    </source>
</evidence>
<keyword evidence="3" id="KW-0963">Cytoplasm</keyword>
<comment type="subcellular location">
    <subcellularLocation>
        <location evidence="2">Cytoplasm</location>
    </subcellularLocation>
    <subcellularLocation>
        <location evidence="1">Membrane</location>
        <topology evidence="1">Single-pass membrane protein</topology>
    </subcellularLocation>
</comment>
<accession>A0A6S7GUV6</accession>
<dbReference type="Proteomes" id="UP001152795">
    <property type="component" value="Unassembled WGS sequence"/>
</dbReference>
<comment type="caution">
    <text evidence="8">The sequence shown here is derived from an EMBL/GenBank/DDBJ whole genome shotgun (WGS) entry which is preliminary data.</text>
</comment>
<sequence>MWLASDFREKKEKALQTISELVHLEKTRENREIRESLQRELEKQMEFFAEKIWLLSLARKASEKRVTKLLALIERLKDENHQLQEERDKALQKIGNLSLGSEDMEIRMEELASELQSSMENSKHLEKRCNELQDKLKKAESELDCIKLEKETLSSSLEHADGELASKYSQLERKHKELEQEYGVALAKVSKMERELERTSMDLAVEKKRSISLQESLSLSVSKHEQELQDILETIPTEACDNSHSSSKSSAITGYQVRSKLRAFLANKCLKLFKSVSLAFRTDKDSLPQRLEYQERARDAAENDIVKTLNVFSNGIKTLEQNFAAQSTEKNFKDLLSSLYHQIGVLNECSRRVSSQSHQYGSYQQEARMMSGVDVLISHGESLSRRLETLAEKISAKELQERINRSKECCEDTQTKGESSSLSRRGSSFYNFVSSMRANDSFRLFSSAPAPVVAKTSPELEALNTAELDTEIASECGVQKKEDPIVLTRTKQFAKQRSCLGRCLCCSIKFIAFLVFLAIFLYVLIQYSVFDRYFIMNKFHDYLKSQRFGIIYYDHEPAV</sequence>
<reference evidence="8" key="1">
    <citation type="submission" date="2020-04" db="EMBL/GenBank/DDBJ databases">
        <authorList>
            <person name="Alioto T."/>
            <person name="Alioto T."/>
            <person name="Gomez Garrido J."/>
        </authorList>
    </citation>
    <scope>NUCLEOTIDE SEQUENCE</scope>
    <source>
        <strain evidence="8">A484AB</strain>
    </source>
</reference>
<dbReference type="SUPFAM" id="SSF57997">
    <property type="entry name" value="Tropomyosin"/>
    <property type="match status" value="1"/>
</dbReference>
<evidence type="ECO:0000256" key="4">
    <source>
        <dbReference type="ARBA" id="ARBA00022692"/>
    </source>
</evidence>
<evidence type="ECO:0000256" key="6">
    <source>
        <dbReference type="ARBA" id="ARBA00023054"/>
    </source>
</evidence>
<evidence type="ECO:0000256" key="2">
    <source>
        <dbReference type="ARBA" id="ARBA00004496"/>
    </source>
</evidence>
<evidence type="ECO:0000313" key="8">
    <source>
        <dbReference type="EMBL" id="CAB3995788.1"/>
    </source>
</evidence>
<proteinExistence type="predicted"/>
<keyword evidence="9" id="KW-1185">Reference proteome</keyword>
<dbReference type="InterPro" id="IPR008677">
    <property type="entry name" value="MRVI1"/>
</dbReference>
<dbReference type="OrthoDB" id="10062605at2759"/>
<dbReference type="AlphaFoldDB" id="A0A6S7GUV6"/>
<name>A0A6S7GUV6_PARCT</name>
<dbReference type="EMBL" id="CACRXK020002730">
    <property type="protein sequence ID" value="CAB3995788.1"/>
    <property type="molecule type" value="Genomic_DNA"/>
</dbReference>
<organism evidence="8 9">
    <name type="scientific">Paramuricea clavata</name>
    <name type="common">Red gorgonian</name>
    <name type="synonym">Violescent sea-whip</name>
    <dbReference type="NCBI Taxonomy" id="317549"/>
    <lineage>
        <taxon>Eukaryota</taxon>
        <taxon>Metazoa</taxon>
        <taxon>Cnidaria</taxon>
        <taxon>Anthozoa</taxon>
        <taxon>Octocorallia</taxon>
        <taxon>Malacalcyonacea</taxon>
        <taxon>Plexauridae</taxon>
        <taxon>Paramuricea</taxon>
    </lineage>
</organism>
<gene>
    <name evidence="8" type="ORF">PACLA_8A030032</name>
</gene>
<dbReference type="Pfam" id="PF05781">
    <property type="entry name" value="MRVI1"/>
    <property type="match status" value="1"/>
</dbReference>